<feature type="compositionally biased region" description="Pro residues" evidence="1">
    <location>
        <begin position="1"/>
        <end position="14"/>
    </location>
</feature>
<accession>A0A8B8VF76</accession>
<keyword evidence="2" id="KW-1185">Reference proteome</keyword>
<protein>
    <submittedName>
        <fullName evidence="3">Potassium/sodium hyperpolarization-activated cyclic nucleotide-gated channel 2-like</fullName>
    </submittedName>
</protein>
<dbReference type="KEGG" id="bmus:118882073"/>
<evidence type="ECO:0000256" key="1">
    <source>
        <dbReference type="SAM" id="MobiDB-lite"/>
    </source>
</evidence>
<dbReference type="AlphaFoldDB" id="A0A8B8VF76"/>
<gene>
    <name evidence="3" type="primary">LOC118882073</name>
</gene>
<feature type="region of interest" description="Disordered" evidence="1">
    <location>
        <begin position="1"/>
        <end position="90"/>
    </location>
</feature>
<name>A0A8B8VF76_BALMU</name>
<dbReference type="RefSeq" id="XP_036683506.1">
    <property type="nucleotide sequence ID" value="XM_036827611.1"/>
</dbReference>
<proteinExistence type="predicted"/>
<sequence length="125" mass="13531">MHAASFPPPPPPPASLTRICARPLLPPLRERARRKPRRRRRRRRRPAPAPRARALPPQAPGADACGSCGGKDDSPAARPRGGTMLIAPGDDLFSSSQPSMWLPSLELTLSLAKTKLTITSTFIPD</sequence>
<reference evidence="3" key="1">
    <citation type="submission" date="2025-08" db="UniProtKB">
        <authorList>
            <consortium name="RefSeq"/>
        </authorList>
    </citation>
    <scope>IDENTIFICATION</scope>
    <source>
        <tissue evidence="3">Epidermis and Blubber</tissue>
    </source>
</reference>
<evidence type="ECO:0000313" key="2">
    <source>
        <dbReference type="Proteomes" id="UP000694857"/>
    </source>
</evidence>
<dbReference type="GeneID" id="118882073"/>
<organism evidence="2 3">
    <name type="scientific">Balaenoptera musculus</name>
    <name type="common">Blue whale</name>
    <dbReference type="NCBI Taxonomy" id="9771"/>
    <lineage>
        <taxon>Eukaryota</taxon>
        <taxon>Metazoa</taxon>
        <taxon>Chordata</taxon>
        <taxon>Craniata</taxon>
        <taxon>Vertebrata</taxon>
        <taxon>Euteleostomi</taxon>
        <taxon>Mammalia</taxon>
        <taxon>Eutheria</taxon>
        <taxon>Laurasiatheria</taxon>
        <taxon>Artiodactyla</taxon>
        <taxon>Whippomorpha</taxon>
        <taxon>Cetacea</taxon>
        <taxon>Mysticeti</taxon>
        <taxon>Balaenopteridae</taxon>
        <taxon>Balaenoptera</taxon>
    </lineage>
</organism>
<dbReference type="Proteomes" id="UP000694857">
    <property type="component" value="Chromosome 1"/>
</dbReference>
<evidence type="ECO:0000313" key="3">
    <source>
        <dbReference type="RefSeq" id="XP_036683506.1"/>
    </source>
</evidence>
<feature type="compositionally biased region" description="Basic residues" evidence="1">
    <location>
        <begin position="31"/>
        <end position="46"/>
    </location>
</feature>